<feature type="compositionally biased region" description="Basic and acidic residues" evidence="1">
    <location>
        <begin position="48"/>
        <end position="60"/>
    </location>
</feature>
<protein>
    <submittedName>
        <fullName evidence="2">Uncharacterized protein</fullName>
    </submittedName>
</protein>
<comment type="caution">
    <text evidence="2">The sequence shown here is derived from an EMBL/GenBank/DDBJ whole genome shotgun (WGS) entry which is preliminary data.</text>
</comment>
<evidence type="ECO:0000256" key="1">
    <source>
        <dbReference type="SAM" id="MobiDB-lite"/>
    </source>
</evidence>
<dbReference type="Proteomes" id="UP000275436">
    <property type="component" value="Unassembled WGS sequence"/>
</dbReference>
<organism evidence="2 3">
    <name type="scientific">Mesorhizobium japonicum</name>
    <dbReference type="NCBI Taxonomy" id="2066070"/>
    <lineage>
        <taxon>Bacteria</taxon>
        <taxon>Pseudomonadati</taxon>
        <taxon>Pseudomonadota</taxon>
        <taxon>Alphaproteobacteria</taxon>
        <taxon>Hyphomicrobiales</taxon>
        <taxon>Phyllobacteriaceae</taxon>
        <taxon>Mesorhizobium</taxon>
    </lineage>
</organism>
<feature type="region of interest" description="Disordered" evidence="1">
    <location>
        <begin position="19"/>
        <end position="81"/>
    </location>
</feature>
<gene>
    <name evidence="2" type="ORF">DNR46_26490</name>
</gene>
<evidence type="ECO:0000313" key="3">
    <source>
        <dbReference type="Proteomes" id="UP000275436"/>
    </source>
</evidence>
<sequence length="81" mass="9082">MVNCGTLDPVAAFLLTRGDPRDSRQAEADAEGYYAQLEDDVDPNDMLDPSRIRDWVEEQRPPAPRRAPASLSIARLERSRA</sequence>
<evidence type="ECO:0000313" key="2">
    <source>
        <dbReference type="EMBL" id="RNJ42685.1"/>
    </source>
</evidence>
<reference evidence="2 3" key="1">
    <citation type="journal article" date="2018" name="Mol. Plant Microbe Interact.">
        <title>Taxonomically Different Co-Microsymbionts of a Relict Legume, Oxytropis popoviana, Have Complementary Sets of Symbiotic Genes and Together Increase the Efficiency of Plant Nodulation.</title>
        <authorList>
            <person name="Safronova V."/>
            <person name="Belimov A."/>
            <person name="Sazanova A."/>
            <person name="Chirak E."/>
            <person name="Verkhozina A."/>
            <person name="Kuznetsova I."/>
            <person name="Andronov E."/>
            <person name="Puhalsky J."/>
            <person name="Tikhonovich I."/>
        </authorList>
    </citation>
    <scope>NUCLEOTIDE SEQUENCE [LARGE SCALE GENOMIC DNA]</scope>
    <source>
        <strain evidence="2 3">Opo-235</strain>
    </source>
</reference>
<dbReference type="AlphaFoldDB" id="A0A3M9X475"/>
<proteinExistence type="predicted"/>
<name>A0A3M9X475_9HYPH</name>
<dbReference type="EMBL" id="QKOD01000009">
    <property type="protein sequence ID" value="RNJ42685.1"/>
    <property type="molecule type" value="Genomic_DNA"/>
</dbReference>
<accession>A0A3M9X475</accession>